<reference evidence="2 3" key="1">
    <citation type="submission" date="2018-10" db="EMBL/GenBank/DDBJ databases">
        <title>A high-quality apple genome assembly.</title>
        <authorList>
            <person name="Hu J."/>
        </authorList>
    </citation>
    <scope>NUCLEOTIDE SEQUENCE [LARGE SCALE GENOMIC DNA]</scope>
    <source>
        <strain evidence="3">cv. HFTH1</strain>
        <tissue evidence="2">Young leaf</tissue>
    </source>
</reference>
<dbReference type="AlphaFoldDB" id="A0A498JFB9"/>
<evidence type="ECO:0000256" key="1">
    <source>
        <dbReference type="SAM" id="MobiDB-lite"/>
    </source>
</evidence>
<organism evidence="2 3">
    <name type="scientific">Malus domestica</name>
    <name type="common">Apple</name>
    <name type="synonym">Pyrus malus</name>
    <dbReference type="NCBI Taxonomy" id="3750"/>
    <lineage>
        <taxon>Eukaryota</taxon>
        <taxon>Viridiplantae</taxon>
        <taxon>Streptophyta</taxon>
        <taxon>Embryophyta</taxon>
        <taxon>Tracheophyta</taxon>
        <taxon>Spermatophyta</taxon>
        <taxon>Magnoliopsida</taxon>
        <taxon>eudicotyledons</taxon>
        <taxon>Gunneridae</taxon>
        <taxon>Pentapetalae</taxon>
        <taxon>rosids</taxon>
        <taxon>fabids</taxon>
        <taxon>Rosales</taxon>
        <taxon>Rosaceae</taxon>
        <taxon>Amygdaloideae</taxon>
        <taxon>Maleae</taxon>
        <taxon>Malus</taxon>
    </lineage>
</organism>
<comment type="caution">
    <text evidence="2">The sequence shown here is derived from an EMBL/GenBank/DDBJ whole genome shotgun (WGS) entry which is preliminary data.</text>
</comment>
<dbReference type="Proteomes" id="UP000290289">
    <property type="component" value="Chromosome 8"/>
</dbReference>
<name>A0A498JFB9_MALDO</name>
<dbReference type="EMBL" id="RDQH01000334">
    <property type="protein sequence ID" value="RXH92442.1"/>
    <property type="molecule type" value="Genomic_DNA"/>
</dbReference>
<feature type="region of interest" description="Disordered" evidence="1">
    <location>
        <begin position="1"/>
        <end position="25"/>
    </location>
</feature>
<keyword evidence="3" id="KW-1185">Reference proteome</keyword>
<gene>
    <name evidence="2" type="ORF">DVH24_033338</name>
</gene>
<proteinExistence type="predicted"/>
<sequence>MRQNGTGWNGEGANMPSDGNKEEEGDRDVIIVFHICGTSRSRGRIKRGTEHLVSLRSVSSHVPNNT</sequence>
<evidence type="ECO:0000313" key="3">
    <source>
        <dbReference type="Proteomes" id="UP000290289"/>
    </source>
</evidence>
<evidence type="ECO:0000313" key="2">
    <source>
        <dbReference type="EMBL" id="RXH92442.1"/>
    </source>
</evidence>
<protein>
    <submittedName>
        <fullName evidence="2">Uncharacterized protein</fullName>
    </submittedName>
</protein>
<accession>A0A498JFB9</accession>